<dbReference type="InterPro" id="IPR029519">
    <property type="entry name" value="RdCVF2"/>
</dbReference>
<sequence>MSILDGVPLFLAKAGAATPPSLNAPLLCLFFSSQWCPDCVRFVPSLVEAFKGFKPGQADIVFISSDRSEELQRRYMEEVLHADWPAVTFDGEHRADLKRRFGACAGSEVTALGMSPSDRKGGIPTLAVFRASDGVLLTMNGVDDVNQAGAGAVDRWEAAANR</sequence>
<dbReference type="GO" id="GO:0045494">
    <property type="term" value="P:photoreceptor cell maintenance"/>
    <property type="evidence" value="ECO:0007669"/>
    <property type="project" value="InterPro"/>
</dbReference>
<feature type="domain" description="Thioredoxin" evidence="1">
    <location>
        <begin position="1"/>
        <end position="162"/>
    </location>
</feature>
<dbReference type="SUPFAM" id="SSF52833">
    <property type="entry name" value="Thioredoxin-like"/>
    <property type="match status" value="1"/>
</dbReference>
<organism evidence="2 3">
    <name type="scientific">Ectocarpus siliculosus</name>
    <name type="common">Brown alga</name>
    <name type="synonym">Conferva siliculosa</name>
    <dbReference type="NCBI Taxonomy" id="2880"/>
    <lineage>
        <taxon>Eukaryota</taxon>
        <taxon>Sar</taxon>
        <taxon>Stramenopiles</taxon>
        <taxon>Ochrophyta</taxon>
        <taxon>PX clade</taxon>
        <taxon>Phaeophyceae</taxon>
        <taxon>Ectocarpales</taxon>
        <taxon>Ectocarpaceae</taxon>
        <taxon>Ectocarpus</taxon>
    </lineage>
</organism>
<evidence type="ECO:0000313" key="2">
    <source>
        <dbReference type="EMBL" id="CBJ30089.1"/>
    </source>
</evidence>
<gene>
    <name evidence="2" type="ORF">Esi_0173_0040</name>
</gene>
<proteinExistence type="predicted"/>
<dbReference type="InterPro" id="IPR036249">
    <property type="entry name" value="Thioredoxin-like_sf"/>
</dbReference>
<reference evidence="2 3" key="1">
    <citation type="journal article" date="2010" name="Nature">
        <title>The Ectocarpus genome and the independent evolution of multicellularity in brown algae.</title>
        <authorList>
            <person name="Cock J.M."/>
            <person name="Sterck L."/>
            <person name="Rouze P."/>
            <person name="Scornet D."/>
            <person name="Allen A.E."/>
            <person name="Amoutzias G."/>
            <person name="Anthouard V."/>
            <person name="Artiguenave F."/>
            <person name="Aury J.M."/>
            <person name="Badger J.H."/>
            <person name="Beszteri B."/>
            <person name="Billiau K."/>
            <person name="Bonnet E."/>
            <person name="Bothwell J.H."/>
            <person name="Bowler C."/>
            <person name="Boyen C."/>
            <person name="Brownlee C."/>
            <person name="Carrano C.J."/>
            <person name="Charrier B."/>
            <person name="Cho G.Y."/>
            <person name="Coelho S.M."/>
            <person name="Collen J."/>
            <person name="Corre E."/>
            <person name="Da Silva C."/>
            <person name="Delage L."/>
            <person name="Delaroque N."/>
            <person name="Dittami S.M."/>
            <person name="Doulbeau S."/>
            <person name="Elias M."/>
            <person name="Farnham G."/>
            <person name="Gachon C.M."/>
            <person name="Gschloessl B."/>
            <person name="Heesch S."/>
            <person name="Jabbari K."/>
            <person name="Jubin C."/>
            <person name="Kawai H."/>
            <person name="Kimura K."/>
            <person name="Kloareg B."/>
            <person name="Kupper F.C."/>
            <person name="Lang D."/>
            <person name="Le Bail A."/>
            <person name="Leblanc C."/>
            <person name="Lerouge P."/>
            <person name="Lohr M."/>
            <person name="Lopez P.J."/>
            <person name="Martens C."/>
            <person name="Maumus F."/>
            <person name="Michel G."/>
            <person name="Miranda-Saavedra D."/>
            <person name="Morales J."/>
            <person name="Moreau H."/>
            <person name="Motomura T."/>
            <person name="Nagasato C."/>
            <person name="Napoli C.A."/>
            <person name="Nelson D.R."/>
            <person name="Nyvall-Collen P."/>
            <person name="Peters A.F."/>
            <person name="Pommier C."/>
            <person name="Potin P."/>
            <person name="Poulain J."/>
            <person name="Quesneville H."/>
            <person name="Read B."/>
            <person name="Rensing S.A."/>
            <person name="Ritter A."/>
            <person name="Rousvoal S."/>
            <person name="Samanta M."/>
            <person name="Samson G."/>
            <person name="Schroeder D.C."/>
            <person name="Segurens B."/>
            <person name="Strittmatter M."/>
            <person name="Tonon T."/>
            <person name="Tregear J.W."/>
            <person name="Valentin K."/>
            <person name="von Dassow P."/>
            <person name="Yamagishi T."/>
            <person name="Van de Peer Y."/>
            <person name="Wincker P."/>
        </authorList>
    </citation>
    <scope>NUCLEOTIDE SEQUENCE [LARGE SCALE GENOMIC DNA]</scope>
    <source>
        <strain evidence="3">Ec32 / CCAP1310/4</strain>
    </source>
</reference>
<dbReference type="PROSITE" id="PS51352">
    <property type="entry name" value="THIOREDOXIN_2"/>
    <property type="match status" value="1"/>
</dbReference>
<evidence type="ECO:0000313" key="3">
    <source>
        <dbReference type="Proteomes" id="UP000002630"/>
    </source>
</evidence>
<evidence type="ECO:0000259" key="1">
    <source>
        <dbReference type="PROSITE" id="PS51352"/>
    </source>
</evidence>
<dbReference type="STRING" id="2880.D7FN25"/>
<dbReference type="Proteomes" id="UP000002630">
    <property type="component" value="Unassembled WGS sequence"/>
</dbReference>
<dbReference type="OrthoDB" id="189920at2759"/>
<keyword evidence="3" id="KW-1185">Reference proteome</keyword>
<accession>D7FN25</accession>
<dbReference type="InterPro" id="IPR012336">
    <property type="entry name" value="Thioredoxin-like_fold"/>
</dbReference>
<dbReference type="Gene3D" id="3.40.30.10">
    <property type="entry name" value="Glutaredoxin"/>
    <property type="match status" value="1"/>
</dbReference>
<dbReference type="InParanoid" id="D7FN25"/>
<dbReference type="Pfam" id="PF13905">
    <property type="entry name" value="Thioredoxin_8"/>
    <property type="match status" value="1"/>
</dbReference>
<dbReference type="EMBL" id="FN649760">
    <property type="protein sequence ID" value="CBJ30089.1"/>
    <property type="molecule type" value="Genomic_DNA"/>
</dbReference>
<dbReference type="PANTHER" id="PTHR46762:SF1">
    <property type="entry name" value="NUCLEOREDOXIN-LIKE PROTEIN 2"/>
    <property type="match status" value="1"/>
</dbReference>
<dbReference type="AlphaFoldDB" id="D7FN25"/>
<dbReference type="InterPro" id="IPR013766">
    <property type="entry name" value="Thioredoxin_domain"/>
</dbReference>
<dbReference type="eggNOG" id="KOG2501">
    <property type="taxonomic scope" value="Eukaryota"/>
</dbReference>
<dbReference type="PANTHER" id="PTHR46762">
    <property type="entry name" value="NUCLEOREDOXIN-LIKE PROTEIN 2"/>
    <property type="match status" value="1"/>
</dbReference>
<name>D7FN25_ECTSI</name>
<protein>
    <recommendedName>
        <fullName evidence="1">Thioredoxin domain-containing protein</fullName>
    </recommendedName>
</protein>